<evidence type="ECO:0000256" key="9">
    <source>
        <dbReference type="ARBA" id="ARBA00047630"/>
    </source>
</evidence>
<keyword evidence="11" id="KW-0963">Cytoplasm</keyword>
<evidence type="ECO:0000259" key="13">
    <source>
        <dbReference type="Pfam" id="PF00266"/>
    </source>
</evidence>
<keyword evidence="5 11" id="KW-0028">Amino-acid biosynthesis</keyword>
<evidence type="ECO:0000256" key="11">
    <source>
        <dbReference type="HAMAP-Rule" id="MF_00160"/>
    </source>
</evidence>
<proteinExistence type="inferred from homology"/>
<evidence type="ECO:0000313" key="14">
    <source>
        <dbReference type="EMBL" id="AJT50829.1"/>
    </source>
</evidence>
<keyword evidence="8 11" id="KW-0718">Serine biosynthesis</keyword>
<gene>
    <name evidence="11" type="primary">serC</name>
    <name evidence="14" type="ORF">LBLM1_07320</name>
</gene>
<dbReference type="GO" id="GO:0004648">
    <property type="term" value="F:O-phospho-L-serine:2-oxoglutarate aminotransferase activity"/>
    <property type="evidence" value="ECO:0007669"/>
    <property type="project" value="UniProtKB-UniRule"/>
</dbReference>
<dbReference type="PROSITE" id="PS00595">
    <property type="entry name" value="AA_TRANSFER_CLASS_5"/>
    <property type="match status" value="1"/>
</dbReference>
<feature type="binding site" evidence="11">
    <location>
        <position position="196"/>
    </location>
    <ligand>
        <name>pyridoxal 5'-phosphate</name>
        <dbReference type="ChEBI" id="CHEBI:597326"/>
    </ligand>
</feature>
<evidence type="ECO:0000256" key="1">
    <source>
        <dbReference type="ARBA" id="ARBA00003483"/>
    </source>
</evidence>
<dbReference type="GO" id="GO:0005737">
    <property type="term" value="C:cytoplasm"/>
    <property type="evidence" value="ECO:0007669"/>
    <property type="project" value="UniProtKB-SubCell"/>
</dbReference>
<dbReference type="PANTHER" id="PTHR43247:SF1">
    <property type="entry name" value="PHOSPHOSERINE AMINOTRANSFERASE"/>
    <property type="match status" value="1"/>
</dbReference>
<evidence type="ECO:0000256" key="2">
    <source>
        <dbReference type="ARBA" id="ARBA00005099"/>
    </source>
</evidence>
<dbReference type="Gene3D" id="3.90.1150.10">
    <property type="entry name" value="Aspartate Aminotransferase, domain 1"/>
    <property type="match status" value="1"/>
</dbReference>
<dbReference type="InterPro" id="IPR015422">
    <property type="entry name" value="PyrdxlP-dep_Trfase_small"/>
</dbReference>
<dbReference type="GO" id="GO:0030170">
    <property type="term" value="F:pyridoxal phosphate binding"/>
    <property type="evidence" value="ECO:0007669"/>
    <property type="project" value="UniProtKB-UniRule"/>
</dbReference>
<dbReference type="InterPro" id="IPR015424">
    <property type="entry name" value="PyrdxlP-dep_Trfase"/>
</dbReference>
<comment type="caution">
    <text evidence="11">Lacks conserved residue(s) required for the propagation of feature annotation.</text>
</comment>
<comment type="catalytic activity">
    <reaction evidence="10 11 12">
        <text>O-phospho-L-serine + 2-oxoglutarate = 3-phosphooxypyruvate + L-glutamate</text>
        <dbReference type="Rhea" id="RHEA:14329"/>
        <dbReference type="ChEBI" id="CHEBI:16810"/>
        <dbReference type="ChEBI" id="CHEBI:18110"/>
        <dbReference type="ChEBI" id="CHEBI:29985"/>
        <dbReference type="ChEBI" id="CHEBI:57524"/>
        <dbReference type="EC" id="2.6.1.52"/>
    </reaction>
</comment>
<reference evidence="14 15" key="1">
    <citation type="journal article" date="2012" name="J. Bacteriol.">
        <title>Genome sequence of Lactobacillus mucosae LM1, isolated from piglet feces.</title>
        <authorList>
            <person name="Lee J.H."/>
            <person name="Valeriano V.D."/>
            <person name="Shin Y.R."/>
            <person name="Chae J.P."/>
            <person name="Kim G.B."/>
            <person name="Ham J.S."/>
            <person name="Chun J."/>
            <person name="Kang D.K."/>
        </authorList>
    </citation>
    <scope>NUCLEOTIDE SEQUENCE [LARGE SCALE GENOMIC DNA]</scope>
    <source>
        <strain evidence="14 15">LM1</strain>
    </source>
</reference>
<evidence type="ECO:0000256" key="7">
    <source>
        <dbReference type="ARBA" id="ARBA00022898"/>
    </source>
</evidence>
<dbReference type="FunFam" id="3.40.640.10:FF:000010">
    <property type="entry name" value="Phosphoserine aminotransferase"/>
    <property type="match status" value="1"/>
</dbReference>
<dbReference type="PIRSF" id="PIRSF000525">
    <property type="entry name" value="SerC"/>
    <property type="match status" value="1"/>
</dbReference>
<dbReference type="InterPro" id="IPR000192">
    <property type="entry name" value="Aminotrans_V_dom"/>
</dbReference>
<evidence type="ECO:0000313" key="15">
    <source>
        <dbReference type="Proteomes" id="UP000003645"/>
    </source>
</evidence>
<feature type="binding site" evidence="11">
    <location>
        <position position="102"/>
    </location>
    <ligand>
        <name>pyridoxal 5'-phosphate</name>
        <dbReference type="ChEBI" id="CHEBI:597326"/>
    </ligand>
</feature>
<dbReference type="GO" id="GO:0006564">
    <property type="term" value="P:L-serine biosynthetic process"/>
    <property type="evidence" value="ECO:0007669"/>
    <property type="project" value="UniProtKB-UniRule"/>
</dbReference>
<dbReference type="EC" id="2.6.1.52" evidence="11"/>
<dbReference type="FunFam" id="3.90.1150.10:FF:000006">
    <property type="entry name" value="Phosphoserine aminotransferase"/>
    <property type="match status" value="1"/>
</dbReference>
<comment type="catalytic activity">
    <reaction evidence="9 11">
        <text>4-(phosphooxy)-L-threonine + 2-oxoglutarate = (R)-3-hydroxy-2-oxo-4-phosphooxybutanoate + L-glutamate</text>
        <dbReference type="Rhea" id="RHEA:16573"/>
        <dbReference type="ChEBI" id="CHEBI:16810"/>
        <dbReference type="ChEBI" id="CHEBI:29985"/>
        <dbReference type="ChEBI" id="CHEBI:58452"/>
        <dbReference type="ChEBI" id="CHEBI:58538"/>
        <dbReference type="EC" id="2.6.1.52"/>
    </reaction>
</comment>
<dbReference type="OrthoDB" id="9809412at2"/>
<sequence>MTVYNFAAGPAVLPKEVLKKVQAELLNFNDSGMSILEISHRSQLFVDVYEDAKARIYKLMNLDDHEYDVLFMQGGGTTQFTAVPLNLTYQHHRAAYIDTGHWSERAVEEARLLKGVQADVLASSKDQHYTTLPKVPAIPQDTYDYVHITTNNTIMGTAWQELPETNGTPLVGDLSSNFLGQDYPFEKFDLMYAGAQKNLAPAGVTIVILKKSLLGHVKGLPSMLDYTKQAAKKSALNTPPVFQIYVAGLVLKWIDEQGGLKAMDARNRKKAQLLYNCLDNSKLFKNNVDPRYRSLMNVPFVTGDAQLDAKFVKEAQEHGLLNLKGHRLVGGMRASIYNAMPYDGVVALCDFIQQFEKENR</sequence>
<dbReference type="InterPro" id="IPR015421">
    <property type="entry name" value="PyrdxlP-dep_Trfase_major"/>
</dbReference>
<dbReference type="UniPathway" id="UPA00135">
    <property type="reaction ID" value="UER00197"/>
</dbReference>
<comment type="similarity">
    <text evidence="3 11">Belongs to the class-V pyridoxal-phosphate-dependent aminotransferase family. SerC subfamily.</text>
</comment>
<dbReference type="Gene3D" id="3.40.640.10">
    <property type="entry name" value="Type I PLP-dependent aspartate aminotransferase-like (Major domain)"/>
    <property type="match status" value="1"/>
</dbReference>
<keyword evidence="4 11" id="KW-0032">Aminotransferase</keyword>
<feature type="binding site" evidence="11">
    <location>
        <begin position="76"/>
        <end position="77"/>
    </location>
    <ligand>
        <name>pyridoxal 5'-phosphate</name>
        <dbReference type="ChEBI" id="CHEBI:597326"/>
    </ligand>
</feature>
<comment type="cofactor">
    <cofactor evidence="11">
        <name>pyridoxal 5'-phosphate</name>
        <dbReference type="ChEBI" id="CHEBI:597326"/>
    </cofactor>
    <text evidence="11">Binds 1 pyridoxal phosphate per subunit.</text>
</comment>
<keyword evidence="15" id="KW-1185">Reference proteome</keyword>
<comment type="subunit">
    <text evidence="11">Homodimer.</text>
</comment>
<organism evidence="14 15">
    <name type="scientific">Limosilactobacillus mucosae LM1</name>
    <dbReference type="NCBI Taxonomy" id="1130798"/>
    <lineage>
        <taxon>Bacteria</taxon>
        <taxon>Bacillati</taxon>
        <taxon>Bacillota</taxon>
        <taxon>Bacilli</taxon>
        <taxon>Lactobacillales</taxon>
        <taxon>Lactobacillaceae</taxon>
        <taxon>Limosilactobacillus</taxon>
    </lineage>
</organism>
<evidence type="ECO:0000256" key="6">
    <source>
        <dbReference type="ARBA" id="ARBA00022679"/>
    </source>
</evidence>
<evidence type="ECO:0000256" key="5">
    <source>
        <dbReference type="ARBA" id="ARBA00022605"/>
    </source>
</evidence>
<dbReference type="HAMAP" id="MF_00160">
    <property type="entry name" value="SerC_aminotrans_5"/>
    <property type="match status" value="1"/>
</dbReference>
<evidence type="ECO:0000256" key="10">
    <source>
        <dbReference type="ARBA" id="ARBA00049007"/>
    </source>
</evidence>
<dbReference type="SUPFAM" id="SSF53383">
    <property type="entry name" value="PLP-dependent transferases"/>
    <property type="match status" value="1"/>
</dbReference>
<feature type="binding site" evidence="11">
    <location>
        <begin position="237"/>
        <end position="238"/>
    </location>
    <ligand>
        <name>pyridoxal 5'-phosphate</name>
        <dbReference type="ChEBI" id="CHEBI:597326"/>
    </ligand>
</feature>
<evidence type="ECO:0000256" key="4">
    <source>
        <dbReference type="ARBA" id="ARBA00022576"/>
    </source>
</evidence>
<protein>
    <recommendedName>
        <fullName evidence="11">Phosphoserine aminotransferase</fullName>
        <ecNumber evidence="11">2.6.1.52</ecNumber>
    </recommendedName>
    <alternativeName>
        <fullName evidence="11">Phosphohydroxythreonine aminotransferase</fullName>
        <shortName evidence="11">PSAT</shortName>
    </alternativeName>
</protein>
<feature type="modified residue" description="N6-(pyridoxal phosphate)lysine" evidence="11">
    <location>
        <position position="197"/>
    </location>
</feature>
<comment type="pathway">
    <text evidence="2 11 12">Amino-acid biosynthesis; L-serine biosynthesis; L-serine from 3-phospho-D-glycerate: step 2/3.</text>
</comment>
<feature type="binding site" evidence="11">
    <location>
        <position position="173"/>
    </location>
    <ligand>
        <name>pyridoxal 5'-phosphate</name>
        <dbReference type="ChEBI" id="CHEBI:597326"/>
    </ligand>
</feature>
<feature type="binding site" evidence="11">
    <location>
        <position position="153"/>
    </location>
    <ligand>
        <name>pyridoxal 5'-phosphate</name>
        <dbReference type="ChEBI" id="CHEBI:597326"/>
    </ligand>
</feature>
<comment type="function">
    <text evidence="1 11">Catalyzes the reversible conversion of 3-phosphohydroxypyruvate to phosphoserine and of 3-hydroxy-2-oxo-4-phosphonooxybutanoate to phosphohydroxythreonine.</text>
</comment>
<dbReference type="InterPro" id="IPR020578">
    <property type="entry name" value="Aminotrans_V_PyrdxlP_BS"/>
</dbReference>
<evidence type="ECO:0000256" key="3">
    <source>
        <dbReference type="ARBA" id="ARBA00006904"/>
    </source>
</evidence>
<dbReference type="NCBIfam" id="NF003764">
    <property type="entry name" value="PRK05355.1"/>
    <property type="match status" value="1"/>
</dbReference>
<dbReference type="STRING" id="1130798.LBLM1_07320"/>
<evidence type="ECO:0000256" key="8">
    <source>
        <dbReference type="ARBA" id="ARBA00023299"/>
    </source>
</evidence>
<feature type="binding site" evidence="11">
    <location>
        <position position="41"/>
    </location>
    <ligand>
        <name>L-glutamate</name>
        <dbReference type="ChEBI" id="CHEBI:29985"/>
    </ligand>
</feature>
<dbReference type="Pfam" id="PF00266">
    <property type="entry name" value="Aminotran_5"/>
    <property type="match status" value="1"/>
</dbReference>
<dbReference type="AlphaFoldDB" id="A0A0D4CL92"/>
<accession>A0A0D4CL92</accession>
<dbReference type="Proteomes" id="UP000003645">
    <property type="component" value="Chromosome"/>
</dbReference>
<dbReference type="HOGENOM" id="CLU_034866_0_2_9"/>
<dbReference type="KEGG" id="lmu:LBLM1_07320"/>
<dbReference type="EMBL" id="CP011013">
    <property type="protein sequence ID" value="AJT50829.1"/>
    <property type="molecule type" value="Genomic_DNA"/>
</dbReference>
<comment type="subcellular location">
    <subcellularLocation>
        <location evidence="11">Cytoplasm</location>
    </subcellularLocation>
</comment>
<dbReference type="PANTHER" id="PTHR43247">
    <property type="entry name" value="PHOSPHOSERINE AMINOTRANSFERASE"/>
    <property type="match status" value="1"/>
</dbReference>
<dbReference type="RefSeq" id="WP_039944872.1">
    <property type="nucleotide sequence ID" value="NZ_CP011013.1"/>
</dbReference>
<evidence type="ECO:0000256" key="12">
    <source>
        <dbReference type="RuleBase" id="RU004505"/>
    </source>
</evidence>
<keyword evidence="6 11" id="KW-0808">Transferase</keyword>
<dbReference type="NCBIfam" id="TIGR01364">
    <property type="entry name" value="serC_1"/>
    <property type="match status" value="1"/>
</dbReference>
<keyword evidence="7 11" id="KW-0663">Pyridoxal phosphate</keyword>
<feature type="domain" description="Aminotransferase class V" evidence="13">
    <location>
        <begin position="3"/>
        <end position="347"/>
    </location>
</feature>
<dbReference type="InterPro" id="IPR022278">
    <property type="entry name" value="Pser_aminoTfrase"/>
</dbReference>
<name>A0A0D4CL92_LIMMU</name>